<feature type="non-terminal residue" evidence="3">
    <location>
        <position position="279"/>
    </location>
</feature>
<feature type="region of interest" description="Disordered" evidence="1">
    <location>
        <begin position="22"/>
        <end position="53"/>
    </location>
</feature>
<gene>
    <name evidence="3" type="ORF">PGLA2088_LOCUS42156</name>
</gene>
<evidence type="ECO:0000256" key="2">
    <source>
        <dbReference type="SAM" id="Phobius"/>
    </source>
</evidence>
<reference evidence="3" key="1">
    <citation type="submission" date="2021-02" db="EMBL/GenBank/DDBJ databases">
        <authorList>
            <person name="Dougan E. K."/>
            <person name="Rhodes N."/>
            <person name="Thang M."/>
            <person name="Chan C."/>
        </authorList>
    </citation>
    <scope>NUCLEOTIDE SEQUENCE</scope>
</reference>
<keyword evidence="2" id="KW-0472">Membrane</keyword>
<dbReference type="EMBL" id="CAJNNW010034161">
    <property type="protein sequence ID" value="CAE8721827.1"/>
    <property type="molecule type" value="Genomic_DNA"/>
</dbReference>
<sequence length="279" mass="29667">MPKTNALPIRFSGFAPLGGNEPLLSSRPGGQQAATRPLSQAAGDAGASPKGTSRTQRYIDMAASMADSSTPQLAGALRALSPVLELALPILGYLAMGYMQLYRAIYAAYLTLPRDELQAVIGLVLCFFGGTFVTLIAAVEAFRTMGGESLYDEVEYLKEQVSVVWAANIRDEGLDDDKDGIADVEQLSTTDLTKRKVSLAMVSIVDPSRVQTAVGKLWAASLAVLATLKLQFAQVAAYALALAGMLKFPVVRLFAPALSWALGPALVHWCDTIIDSGLK</sequence>
<keyword evidence="2" id="KW-1133">Transmembrane helix</keyword>
<feature type="transmembrane region" description="Helical" evidence="2">
    <location>
        <begin position="117"/>
        <end position="139"/>
    </location>
</feature>
<protein>
    <submittedName>
        <fullName evidence="3">Uncharacterized protein</fullName>
    </submittedName>
</protein>
<organism evidence="3 4">
    <name type="scientific">Polarella glacialis</name>
    <name type="common">Dinoflagellate</name>
    <dbReference type="NCBI Taxonomy" id="89957"/>
    <lineage>
        <taxon>Eukaryota</taxon>
        <taxon>Sar</taxon>
        <taxon>Alveolata</taxon>
        <taxon>Dinophyceae</taxon>
        <taxon>Suessiales</taxon>
        <taxon>Suessiaceae</taxon>
        <taxon>Polarella</taxon>
    </lineage>
</organism>
<keyword evidence="2" id="KW-0812">Transmembrane</keyword>
<feature type="transmembrane region" description="Helical" evidence="2">
    <location>
        <begin position="86"/>
        <end position="105"/>
    </location>
</feature>
<evidence type="ECO:0000313" key="3">
    <source>
        <dbReference type="EMBL" id="CAE8721827.1"/>
    </source>
</evidence>
<dbReference type="AlphaFoldDB" id="A0A813L8K2"/>
<comment type="caution">
    <text evidence="3">The sequence shown here is derived from an EMBL/GenBank/DDBJ whole genome shotgun (WGS) entry which is preliminary data.</text>
</comment>
<dbReference type="Proteomes" id="UP000626109">
    <property type="component" value="Unassembled WGS sequence"/>
</dbReference>
<accession>A0A813L8K2</accession>
<feature type="compositionally biased region" description="Polar residues" evidence="1">
    <location>
        <begin position="28"/>
        <end position="38"/>
    </location>
</feature>
<proteinExistence type="predicted"/>
<evidence type="ECO:0000256" key="1">
    <source>
        <dbReference type="SAM" id="MobiDB-lite"/>
    </source>
</evidence>
<evidence type="ECO:0000313" key="4">
    <source>
        <dbReference type="Proteomes" id="UP000626109"/>
    </source>
</evidence>
<name>A0A813L8K2_POLGL</name>